<sequence length="180" mass="20032">MKIALAFVCVLLLWPAWAESGCQSKNAAQVMQVLGRGIDLNERFKRSVNVGNETAYRALRKQNEQYGEETALPCVRRAVEILDEALDEPLLQRLMAYAISHENSADETTSEAMATVFARYPDAVLVGVASFVPTRARILVRSIESGWPGVRKTLEPAIRDQRDAQLKAMRAERVNKASAK</sequence>
<protein>
    <recommendedName>
        <fullName evidence="4">DUF2059 domain-containing protein</fullName>
    </recommendedName>
</protein>
<dbReference type="Proteomes" id="UP001219862">
    <property type="component" value="Unassembled WGS sequence"/>
</dbReference>
<organism evidence="2 3">
    <name type="scientific">Roseateles koreensis</name>
    <dbReference type="NCBI Taxonomy" id="2987526"/>
    <lineage>
        <taxon>Bacteria</taxon>
        <taxon>Pseudomonadati</taxon>
        <taxon>Pseudomonadota</taxon>
        <taxon>Betaproteobacteria</taxon>
        <taxon>Burkholderiales</taxon>
        <taxon>Sphaerotilaceae</taxon>
        <taxon>Roseateles</taxon>
    </lineage>
</organism>
<keyword evidence="3" id="KW-1185">Reference proteome</keyword>
<evidence type="ECO:0008006" key="4">
    <source>
        <dbReference type="Google" id="ProtNLM"/>
    </source>
</evidence>
<evidence type="ECO:0000313" key="2">
    <source>
        <dbReference type="EMBL" id="MDC8785898.1"/>
    </source>
</evidence>
<proteinExistence type="predicted"/>
<feature type="signal peptide" evidence="1">
    <location>
        <begin position="1"/>
        <end position="18"/>
    </location>
</feature>
<reference evidence="2 3" key="1">
    <citation type="submission" date="2022-10" db="EMBL/GenBank/DDBJ databases">
        <title>paucibacter sp. hw8 Genome sequencing.</title>
        <authorList>
            <person name="Park S."/>
        </authorList>
    </citation>
    <scope>NUCLEOTIDE SEQUENCE [LARGE SCALE GENOMIC DNA]</scope>
    <source>
        <strain evidence="3">hw8</strain>
    </source>
</reference>
<dbReference type="RefSeq" id="WP_273597007.1">
    <property type="nucleotide sequence ID" value="NZ_JAQQXS010000009.1"/>
</dbReference>
<evidence type="ECO:0000256" key="1">
    <source>
        <dbReference type="SAM" id="SignalP"/>
    </source>
</evidence>
<name>A0ABT5KSI7_9BURK</name>
<evidence type="ECO:0000313" key="3">
    <source>
        <dbReference type="Proteomes" id="UP001219862"/>
    </source>
</evidence>
<gene>
    <name evidence="2" type="ORF">PRZ01_11920</name>
</gene>
<accession>A0ABT5KSI7</accession>
<dbReference type="EMBL" id="JAQQXS010000009">
    <property type="protein sequence ID" value="MDC8785898.1"/>
    <property type="molecule type" value="Genomic_DNA"/>
</dbReference>
<keyword evidence="1" id="KW-0732">Signal</keyword>
<feature type="chain" id="PRO_5046941171" description="DUF2059 domain-containing protein" evidence="1">
    <location>
        <begin position="19"/>
        <end position="180"/>
    </location>
</feature>
<comment type="caution">
    <text evidence="2">The sequence shown here is derived from an EMBL/GenBank/DDBJ whole genome shotgun (WGS) entry which is preliminary data.</text>
</comment>